<keyword evidence="2" id="KW-1133">Transmembrane helix</keyword>
<keyword evidence="5" id="KW-0378">Hydrolase</keyword>
<dbReference type="InterPro" id="IPR001967">
    <property type="entry name" value="Peptidase_S11_N"/>
</dbReference>
<dbReference type="RefSeq" id="WP_121194782.1">
    <property type="nucleotide sequence ID" value="NZ_RBWV01000015.1"/>
</dbReference>
<dbReference type="FunCoup" id="A0A420XL50">
    <property type="interactions" value="23"/>
</dbReference>
<evidence type="ECO:0000313" key="5">
    <source>
        <dbReference type="EMBL" id="RKS69362.1"/>
    </source>
</evidence>
<dbReference type="GO" id="GO:0006508">
    <property type="term" value="P:proteolysis"/>
    <property type="evidence" value="ECO:0007669"/>
    <property type="project" value="InterPro"/>
</dbReference>
<evidence type="ECO:0000256" key="1">
    <source>
        <dbReference type="SAM" id="MobiDB-lite"/>
    </source>
</evidence>
<reference evidence="5 6" key="1">
    <citation type="submission" date="2018-10" db="EMBL/GenBank/DDBJ databases">
        <title>Genomic Encyclopedia of Archaeal and Bacterial Type Strains, Phase II (KMG-II): from individual species to whole genera.</title>
        <authorList>
            <person name="Goeker M."/>
        </authorList>
    </citation>
    <scope>NUCLEOTIDE SEQUENCE [LARGE SCALE GENOMIC DNA]</scope>
    <source>
        <strain evidence="5 6">RP-AC37</strain>
    </source>
</reference>
<evidence type="ECO:0000259" key="4">
    <source>
        <dbReference type="Pfam" id="PF00768"/>
    </source>
</evidence>
<dbReference type="OrthoDB" id="3663940at2"/>
<feature type="chain" id="PRO_5019570560" evidence="3">
    <location>
        <begin position="30"/>
        <end position="419"/>
    </location>
</feature>
<evidence type="ECO:0000313" key="6">
    <source>
        <dbReference type="Proteomes" id="UP000281955"/>
    </source>
</evidence>
<dbReference type="InParanoid" id="A0A420XL50"/>
<evidence type="ECO:0000256" key="2">
    <source>
        <dbReference type="SAM" id="Phobius"/>
    </source>
</evidence>
<dbReference type="Proteomes" id="UP000281955">
    <property type="component" value="Unassembled WGS sequence"/>
</dbReference>
<gene>
    <name evidence="5" type="ORF">CLV35_3540</name>
</gene>
<accession>A0A420XL50</accession>
<dbReference type="AlphaFoldDB" id="A0A420XL50"/>
<feature type="region of interest" description="Disordered" evidence="1">
    <location>
        <begin position="392"/>
        <end position="419"/>
    </location>
</feature>
<comment type="caution">
    <text evidence="5">The sequence shown here is derived from an EMBL/GenBank/DDBJ whole genome shotgun (WGS) entry which is preliminary data.</text>
</comment>
<dbReference type="Gene3D" id="3.40.710.10">
    <property type="entry name" value="DD-peptidase/beta-lactamase superfamily"/>
    <property type="match status" value="1"/>
</dbReference>
<feature type="signal peptide" evidence="3">
    <location>
        <begin position="1"/>
        <end position="29"/>
    </location>
</feature>
<proteinExistence type="predicted"/>
<dbReference type="PANTHER" id="PTHR21581">
    <property type="entry name" value="D-ALANYL-D-ALANINE CARBOXYPEPTIDASE"/>
    <property type="match status" value="1"/>
</dbReference>
<keyword evidence="2" id="KW-0812">Transmembrane</keyword>
<keyword evidence="6" id="KW-1185">Reference proteome</keyword>
<dbReference type="SUPFAM" id="SSF56601">
    <property type="entry name" value="beta-lactamase/transpeptidase-like"/>
    <property type="match status" value="1"/>
</dbReference>
<dbReference type="PANTHER" id="PTHR21581:SF33">
    <property type="entry name" value="D-ALANYL-D-ALANINE CARBOXYPEPTIDASE DACB"/>
    <property type="match status" value="1"/>
</dbReference>
<keyword evidence="2" id="KW-0472">Membrane</keyword>
<evidence type="ECO:0000256" key="3">
    <source>
        <dbReference type="SAM" id="SignalP"/>
    </source>
</evidence>
<feature type="domain" description="Peptidase S11 D-alanyl-D-alanine carboxypeptidase A N-terminal" evidence="4">
    <location>
        <begin position="49"/>
        <end position="278"/>
    </location>
</feature>
<keyword evidence="5" id="KW-0121">Carboxypeptidase</keyword>
<feature type="transmembrane region" description="Helical" evidence="2">
    <location>
        <begin position="364"/>
        <end position="381"/>
    </location>
</feature>
<name>A0A420XL50_9ACTN</name>
<dbReference type="GO" id="GO:0009002">
    <property type="term" value="F:serine-type D-Ala-D-Ala carboxypeptidase activity"/>
    <property type="evidence" value="ECO:0007669"/>
    <property type="project" value="InterPro"/>
</dbReference>
<dbReference type="Pfam" id="PF00768">
    <property type="entry name" value="Peptidase_S11"/>
    <property type="match status" value="1"/>
</dbReference>
<protein>
    <submittedName>
        <fullName evidence="5">D-alanyl-D-alanine carboxypeptidase (Penicillin-binding protein 5/6)</fullName>
    </submittedName>
</protein>
<keyword evidence="3" id="KW-0732">Signal</keyword>
<dbReference type="InterPro" id="IPR012338">
    <property type="entry name" value="Beta-lactam/transpept-like"/>
</dbReference>
<dbReference type="EMBL" id="RBWV01000015">
    <property type="protein sequence ID" value="RKS69362.1"/>
    <property type="molecule type" value="Genomic_DNA"/>
</dbReference>
<keyword evidence="5" id="KW-0645">Protease</keyword>
<organism evidence="5 6">
    <name type="scientific">Motilibacter peucedani</name>
    <dbReference type="NCBI Taxonomy" id="598650"/>
    <lineage>
        <taxon>Bacteria</taxon>
        <taxon>Bacillati</taxon>
        <taxon>Actinomycetota</taxon>
        <taxon>Actinomycetes</taxon>
        <taxon>Motilibacterales</taxon>
        <taxon>Motilibacteraceae</taxon>
        <taxon>Motilibacter</taxon>
    </lineage>
</organism>
<sequence length="419" mass="42815">MPAPTLRRLLGAALGAGCLALALPGVACAAPPVGGELLASQVPVSGAGAAAPPAVAATSYVVADADTGAVLAAKAAHRHLRPASTLKTLAAITLQPRIPAKAVYTASEVDERIEGSKAGMVKGGTYTAEQLFLAMFLRSGNDATHGLAMLGGGVPATVAAMNAEARRLQALDTHAVTPEGLDEDGQLSSAYDLALIARVAVANPTLVSYATTMHARFPGKVPARGPRPGFQLWSEQKFVVRYPGAIGLKNGYTTLARNTLVTAARRGGHTVIVTLMDTGAGAWKEAAALSDWYFAGGRSAAPVGQLVAPLGTPGADQPAVADALTAPGGTVAGAAVAPRTAASAAQAQPEAALLGSWRRTAAEGLAALAGLVVLLRVRVLVRARLRRARRRRQREVVRLPAARPLPPRSATRDSTPSRA</sequence>